<evidence type="ECO:0000256" key="1">
    <source>
        <dbReference type="SAM" id="Phobius"/>
    </source>
</evidence>
<dbReference type="EMBL" id="CP155571">
    <property type="protein sequence ID" value="XFO75313.1"/>
    <property type="molecule type" value="Genomic_DNA"/>
</dbReference>
<keyword evidence="1" id="KW-1133">Transmembrane helix</keyword>
<proteinExistence type="predicted"/>
<dbReference type="Proteomes" id="UP000216052">
    <property type="component" value="Chromosome"/>
</dbReference>
<evidence type="ECO:0000313" key="3">
    <source>
        <dbReference type="Proteomes" id="UP000216052"/>
    </source>
</evidence>
<reference evidence="2" key="1">
    <citation type="submission" date="2024-05" db="EMBL/GenBank/DDBJ databases">
        <title>Isolation and characterization of Sporomusa carbonis sp. nov., a carboxydotrophic hydrogenogen in the genus of Sporomusa isolated from a charcoal burning pile.</title>
        <authorList>
            <person name="Boeer T."/>
            <person name="Rosenbaum F."/>
            <person name="Eysell L."/>
            <person name="Mueller V."/>
            <person name="Daniel R."/>
            <person name="Poehlein A."/>
        </authorList>
    </citation>
    <scope>NUCLEOTIDE SEQUENCE [LARGE SCALE GENOMIC DNA]</scope>
    <source>
        <strain evidence="2">DSM 3132</strain>
    </source>
</reference>
<keyword evidence="1" id="KW-0812">Transmembrane</keyword>
<organism evidence="2 3">
    <name type="scientific">Sporomusa acidovorans (strain ATCC 49682 / DSM 3132 / Mol)</name>
    <dbReference type="NCBI Taxonomy" id="1123286"/>
    <lineage>
        <taxon>Bacteria</taxon>
        <taxon>Bacillati</taxon>
        <taxon>Bacillota</taxon>
        <taxon>Negativicutes</taxon>
        <taxon>Selenomonadales</taxon>
        <taxon>Sporomusaceae</taxon>
        <taxon>Sporomusa</taxon>
    </lineage>
</organism>
<sequence>MFFTYELAKQQLMPKRRRWSIWMLLLILVAVVYFAFRVF</sequence>
<protein>
    <submittedName>
        <fullName evidence="2">Uncharacterized protein</fullName>
    </submittedName>
</protein>
<feature type="transmembrane region" description="Helical" evidence="1">
    <location>
        <begin position="19"/>
        <end position="36"/>
    </location>
</feature>
<keyword evidence="1" id="KW-0472">Membrane</keyword>
<gene>
    <name evidence="2" type="ORF">SPACI_054310</name>
</gene>
<keyword evidence="3" id="KW-1185">Reference proteome</keyword>
<accession>A0ABZ3JB87</accession>
<evidence type="ECO:0000313" key="2">
    <source>
        <dbReference type="EMBL" id="XFO75313.1"/>
    </source>
</evidence>
<name>A0ABZ3JB87_SPOA4</name>